<dbReference type="KEGG" id="bdr:105228843"/>
<evidence type="ECO:0000313" key="11">
    <source>
        <dbReference type="EMBL" id="JAC58674.1"/>
    </source>
</evidence>
<dbReference type="RefSeq" id="XP_011207134.2">
    <property type="nucleotide sequence ID" value="XM_011208832.4"/>
</dbReference>
<evidence type="ECO:0000256" key="5">
    <source>
        <dbReference type="ARBA" id="ARBA00022729"/>
    </source>
</evidence>
<accession>A0A034WVM2</accession>
<dbReference type="SUPFAM" id="SSF48371">
    <property type="entry name" value="ARM repeat"/>
    <property type="match status" value="1"/>
</dbReference>
<evidence type="ECO:0000256" key="3">
    <source>
        <dbReference type="ARBA" id="ARBA00015352"/>
    </source>
</evidence>
<dbReference type="GO" id="GO:0000774">
    <property type="term" value="F:adenyl-nucleotide exchange factor activity"/>
    <property type="evidence" value="ECO:0007669"/>
    <property type="project" value="TreeGrafter"/>
</dbReference>
<dbReference type="InterPro" id="IPR011989">
    <property type="entry name" value="ARM-like"/>
</dbReference>
<evidence type="ECO:0000256" key="10">
    <source>
        <dbReference type="SAM" id="SignalP"/>
    </source>
</evidence>
<dbReference type="OrthoDB" id="448649at2759"/>
<evidence type="ECO:0000256" key="9">
    <source>
        <dbReference type="ARBA" id="ARBA00023180"/>
    </source>
</evidence>
<dbReference type="GeneID" id="105228843"/>
<evidence type="ECO:0000256" key="2">
    <source>
        <dbReference type="ARBA" id="ARBA00010588"/>
    </source>
</evidence>
<evidence type="ECO:0000256" key="8">
    <source>
        <dbReference type="ARBA" id="ARBA00023010"/>
    </source>
</evidence>
<keyword evidence="8" id="KW-0811">Translocation</keyword>
<keyword evidence="7" id="KW-0653">Protein transport</keyword>
<reference evidence="11" key="1">
    <citation type="journal article" date="2014" name="BMC Genomics">
        <title>Characterizing the developmental transcriptome of the oriental fruit fly, Bactrocera dorsalis (Diptera: Tephritidae) through comparative genomic analysis with Drosophila melanogaster utilizing modENCODE datasets.</title>
        <authorList>
            <person name="Geib S.M."/>
            <person name="Calla B."/>
            <person name="Hall B."/>
            <person name="Hou S."/>
            <person name="Manoukis N.C."/>
        </authorList>
    </citation>
    <scope>NUCLEOTIDE SEQUENCE</scope>
    <source>
        <strain evidence="11">Punador</strain>
    </source>
</reference>
<dbReference type="InterPro" id="IPR016024">
    <property type="entry name" value="ARM-type_fold"/>
</dbReference>
<evidence type="ECO:0000256" key="7">
    <source>
        <dbReference type="ARBA" id="ARBA00022927"/>
    </source>
</evidence>
<protein>
    <recommendedName>
        <fullName evidence="3">Nucleotide exchange factor SIL1</fullName>
    </recommendedName>
</protein>
<dbReference type="GO" id="GO:0005788">
    <property type="term" value="C:endoplasmic reticulum lumen"/>
    <property type="evidence" value="ECO:0007669"/>
    <property type="project" value="UniProtKB-SubCell"/>
</dbReference>
<name>A0A034WVM2_BACDO</name>
<dbReference type="InterPro" id="IPR050693">
    <property type="entry name" value="Hsp70_NEF-Inhibitors"/>
</dbReference>
<dbReference type="GO" id="GO:0015031">
    <property type="term" value="P:protein transport"/>
    <property type="evidence" value="ECO:0007669"/>
    <property type="project" value="UniProtKB-KW"/>
</dbReference>
<dbReference type="AlphaFoldDB" id="A0A034WVM2"/>
<feature type="signal peptide" evidence="10">
    <location>
        <begin position="1"/>
        <end position="20"/>
    </location>
</feature>
<dbReference type="PANTHER" id="PTHR19316">
    <property type="entry name" value="PROTEIN FOLDING REGULATOR"/>
    <property type="match status" value="1"/>
</dbReference>
<keyword evidence="9" id="KW-0325">Glycoprotein</keyword>
<organism evidence="11">
    <name type="scientific">Bactrocera dorsalis</name>
    <name type="common">Oriental fruit fly</name>
    <name type="synonym">Dacus dorsalis</name>
    <dbReference type="NCBI Taxonomy" id="27457"/>
    <lineage>
        <taxon>Eukaryota</taxon>
        <taxon>Metazoa</taxon>
        <taxon>Ecdysozoa</taxon>
        <taxon>Arthropoda</taxon>
        <taxon>Hexapoda</taxon>
        <taxon>Insecta</taxon>
        <taxon>Pterygota</taxon>
        <taxon>Neoptera</taxon>
        <taxon>Endopterygota</taxon>
        <taxon>Diptera</taxon>
        <taxon>Brachycera</taxon>
        <taxon>Muscomorpha</taxon>
        <taxon>Tephritoidea</taxon>
        <taxon>Tephritidae</taxon>
        <taxon>Bactrocera</taxon>
        <taxon>Bactrocera</taxon>
    </lineage>
</organism>
<sequence>MRLKFLVILLLVIKFAISGANDKNKTFVATTNWQEVEEGQILPSGLHIRVNLQTGRKEAKLLNSKEVDGNNNNGALVNVEQNIYEASAKESQAKNKAKSSKTLSEAFKNLPKDSLGIAYSPKKLEQIKRDFKTYNELKESFKKLQKEFRSDGELITKLIDEYKNLSKENEELPTTLNTKINTQLRILEDFDYLVHQIDNALWFIDKGGLDKILLPLIVNETNMNLRTKAVRVLGALTLNNPKAQIKVFEKNIGGYLAQILISSEHSEELSSALYAFGSLLRKFPLALQRILSTSGTQALVAVLAKKCELKVKAKSITLISDIIVEKRLVLSKYADSDSPLAAAQYADLNLQEWLHLSGFCETVDSLVSTQLYELLDQPDITEYFIIGLENAVEICESVWSKSVQLRHTLLTIKNRYMHTKEEYHGEVAQQIEKLVKILYSLNNRDEL</sequence>
<evidence type="ECO:0000256" key="6">
    <source>
        <dbReference type="ARBA" id="ARBA00022824"/>
    </source>
</evidence>
<comment type="subcellular location">
    <subcellularLocation>
        <location evidence="1">Endoplasmic reticulum lumen</location>
    </subcellularLocation>
</comment>
<proteinExistence type="inferred from homology"/>
<dbReference type="PANTHER" id="PTHR19316:SF35">
    <property type="entry name" value="NUCLEOTIDE EXCHANGE FACTOR SIL1"/>
    <property type="match status" value="1"/>
</dbReference>
<keyword evidence="5 10" id="KW-0732">Signal</keyword>
<dbReference type="EMBL" id="GAKP01000278">
    <property type="protein sequence ID" value="JAC58674.1"/>
    <property type="molecule type" value="Transcribed_RNA"/>
</dbReference>
<dbReference type="Gene3D" id="1.25.10.10">
    <property type="entry name" value="Leucine-rich Repeat Variant"/>
    <property type="match status" value="1"/>
</dbReference>
<comment type="similarity">
    <text evidence="2">Belongs to the SIL1 family.</text>
</comment>
<gene>
    <name evidence="11" type="primary">SIL1</name>
</gene>
<keyword evidence="4" id="KW-0813">Transport</keyword>
<feature type="chain" id="PRO_5044537756" description="Nucleotide exchange factor SIL1" evidence="10">
    <location>
        <begin position="21"/>
        <end position="447"/>
    </location>
</feature>
<keyword evidence="6" id="KW-0256">Endoplasmic reticulum</keyword>
<dbReference type="CTD" id="64374"/>
<evidence type="ECO:0000256" key="4">
    <source>
        <dbReference type="ARBA" id="ARBA00022448"/>
    </source>
</evidence>
<evidence type="ECO:0000256" key="1">
    <source>
        <dbReference type="ARBA" id="ARBA00004319"/>
    </source>
</evidence>